<dbReference type="InterPro" id="IPR036860">
    <property type="entry name" value="SH2_dom_sf"/>
</dbReference>
<evidence type="ECO:0000256" key="4">
    <source>
        <dbReference type="PROSITE-ProRule" id="PRU00192"/>
    </source>
</evidence>
<evidence type="ECO:0000259" key="7">
    <source>
        <dbReference type="PROSITE" id="PS50002"/>
    </source>
</evidence>
<evidence type="ECO:0000313" key="10">
    <source>
        <dbReference type="Proteomes" id="UP000471633"/>
    </source>
</evidence>
<keyword evidence="1 4" id="KW-0728">SH3 domain</keyword>
<dbReference type="InterPro" id="IPR000980">
    <property type="entry name" value="SH2"/>
</dbReference>
<dbReference type="CTD" id="24594318"/>
<dbReference type="AlphaFoldDB" id="A0A094ZW90"/>
<dbReference type="Gene3D" id="3.30.505.10">
    <property type="entry name" value="SH2 domain"/>
    <property type="match status" value="1"/>
</dbReference>
<dbReference type="InterPro" id="IPR001452">
    <property type="entry name" value="SH3_domain"/>
</dbReference>
<dbReference type="Pfam" id="PF00017">
    <property type="entry name" value="SH2"/>
    <property type="match status" value="1"/>
</dbReference>
<reference evidence="9" key="1">
    <citation type="journal article" date="2012" name="Nat. Genet.">
        <title>Whole-genome sequence of Schistosoma haematobium.</title>
        <authorList>
            <person name="Young N.D."/>
            <person name="Jex A.R."/>
            <person name="Li B."/>
            <person name="Liu S."/>
            <person name="Yang L."/>
            <person name="Xiong Z."/>
            <person name="Li Y."/>
            <person name="Cantacessi C."/>
            <person name="Hall R.S."/>
            <person name="Xu X."/>
            <person name="Chen F."/>
            <person name="Wu X."/>
            <person name="Zerlotini A."/>
            <person name="Oliveira G."/>
            <person name="Hofmann A."/>
            <person name="Zhang G."/>
            <person name="Fang X."/>
            <person name="Kang Y."/>
            <person name="Campbell B.E."/>
            <person name="Loukas A."/>
            <person name="Ranganathan S."/>
            <person name="Rollinson D."/>
            <person name="Rinaldi G."/>
            <person name="Brindley P.J."/>
            <person name="Yang H."/>
            <person name="Wang J."/>
            <person name="Wang J."/>
            <person name="Gasser R.B."/>
        </authorList>
    </citation>
    <scope>NUCLEOTIDE SEQUENCE [LARGE SCALE GENOMIC DNA]</scope>
</reference>
<dbReference type="PROSITE" id="PS50002">
    <property type="entry name" value="SH3"/>
    <property type="match status" value="2"/>
</dbReference>
<keyword evidence="10" id="KW-1185">Reference proteome</keyword>
<keyword evidence="2 3" id="KW-0727">SH2 domain</keyword>
<reference evidence="8" key="4">
    <citation type="journal article" date="2022" name="PLoS Pathog.">
        <title>Chromosome-level genome of Schistosoma haematobium underpins genome-wide explorations of molecular variation.</title>
        <authorList>
            <person name="Stroehlein A.J."/>
            <person name="Korhonen P.K."/>
            <person name="Lee V.V."/>
            <person name="Ralph S.A."/>
            <person name="Mentink-Kane M."/>
            <person name="You H."/>
            <person name="McManus D.P."/>
            <person name="Tchuente L.T."/>
            <person name="Stothard J.R."/>
            <person name="Kaur P."/>
            <person name="Dudchenko O."/>
            <person name="Aiden E.L."/>
            <person name="Yang B."/>
            <person name="Yang H."/>
            <person name="Emery A.M."/>
            <person name="Webster B.L."/>
            <person name="Brindley P.J."/>
            <person name="Rollinson D."/>
            <person name="Chang B.C.H."/>
            <person name="Gasser R.B."/>
            <person name="Young N.D."/>
        </authorList>
    </citation>
    <scope>NUCLEOTIDE SEQUENCE</scope>
</reference>
<feature type="domain" description="SH3" evidence="7">
    <location>
        <begin position="222"/>
        <end position="289"/>
    </location>
</feature>
<evidence type="ECO:0000313" key="9">
    <source>
        <dbReference type="EMBL" id="KGB38587.1"/>
    </source>
</evidence>
<sequence>MEAVANYPFTPTEPDELGFEKGSTLYIIDMEEDPNWYKARQGNQEGMVPANYISLYPHPWYIPRCSRREAEARLLEIDPNTNRDVQPDGAFILRQSENDPGQFSISVKEGSSVLHFRIFFDPSGKYYIWTNKFDSINALIDYHRHQTIYGVKALLLRDCVSSNTFGSVGSGPNVVFNNPSVHTNTSIKGSQPQATVGSHLHTKEHPAQMNVDLPPGVVLTNLSGRQCVAKFDFNAEFQEEMSFRQGDRLRLLGEEDENWWFAELIAHSSSGQPTSQGLIPANYVKLLSNNTSSSTVSNMRSNPSKVPQPSAQIARAI</sequence>
<dbReference type="PRINTS" id="PR00452">
    <property type="entry name" value="SH3DOMAIN"/>
</dbReference>
<name>A0A094ZW90_SCHHA</name>
<evidence type="ECO:0000259" key="6">
    <source>
        <dbReference type="PROSITE" id="PS50001"/>
    </source>
</evidence>
<dbReference type="SUPFAM" id="SSF55550">
    <property type="entry name" value="SH2 domain"/>
    <property type="match status" value="1"/>
</dbReference>
<dbReference type="SUPFAM" id="SSF50044">
    <property type="entry name" value="SH3-domain"/>
    <property type="match status" value="2"/>
</dbReference>
<feature type="domain" description="SH3" evidence="7">
    <location>
        <begin position="1"/>
        <end position="58"/>
    </location>
</feature>
<reference evidence="8" key="2">
    <citation type="journal article" date="2019" name="Gigascience">
        <title>High-quality Schistosoma haematobium genome achieved by single-molecule and long-range sequencing.</title>
        <authorList>
            <person name="Stroehlein A.J."/>
            <person name="Korhonen P.K."/>
            <person name="Chong T.M."/>
            <person name="Lim Y.L."/>
            <person name="Chan K.G."/>
            <person name="Webster B."/>
            <person name="Rollinson D."/>
            <person name="Brindley P.J."/>
            <person name="Gasser R.B."/>
            <person name="Young N.D."/>
        </authorList>
    </citation>
    <scope>NUCLEOTIDE SEQUENCE</scope>
</reference>
<evidence type="ECO:0000313" key="8">
    <source>
        <dbReference type="EMBL" id="KAH9590507.1"/>
    </source>
</evidence>
<dbReference type="KEGG" id="shx:MS3_00003161"/>
<reference evidence="8" key="3">
    <citation type="submission" date="2021-06" db="EMBL/GenBank/DDBJ databases">
        <title>Chromosome-level genome assembly for S. haematobium.</title>
        <authorList>
            <person name="Stroehlein A.J."/>
        </authorList>
    </citation>
    <scope>NUCLEOTIDE SEQUENCE</scope>
</reference>
<evidence type="ECO:0000256" key="1">
    <source>
        <dbReference type="ARBA" id="ARBA00022443"/>
    </source>
</evidence>
<dbReference type="Proteomes" id="UP000471633">
    <property type="component" value="Unassembled WGS sequence"/>
</dbReference>
<keyword evidence="8" id="KW-0675">Receptor</keyword>
<dbReference type="Gene3D" id="2.30.30.40">
    <property type="entry name" value="SH3 Domains"/>
    <property type="match status" value="2"/>
</dbReference>
<proteinExistence type="predicted"/>
<dbReference type="PANTHER" id="PTHR46037">
    <property type="entry name" value="PROTEIN ENHANCER OF SEVENLESS 2B"/>
    <property type="match status" value="1"/>
</dbReference>
<dbReference type="CDD" id="cd09941">
    <property type="entry name" value="SH2_Grb2_like"/>
    <property type="match status" value="1"/>
</dbReference>
<accession>A0A094ZW90</accession>
<dbReference type="Pfam" id="PF14604">
    <property type="entry name" value="SH3_9"/>
    <property type="match status" value="1"/>
</dbReference>
<feature type="region of interest" description="Disordered" evidence="5">
    <location>
        <begin position="292"/>
        <end position="317"/>
    </location>
</feature>
<dbReference type="PROSITE" id="PS50001">
    <property type="entry name" value="SH2"/>
    <property type="match status" value="1"/>
</dbReference>
<dbReference type="InterPro" id="IPR043539">
    <property type="entry name" value="Grb2-like"/>
</dbReference>
<dbReference type="EMBL" id="KL251043">
    <property type="protein sequence ID" value="KGB38587.1"/>
    <property type="molecule type" value="Genomic_DNA"/>
</dbReference>
<dbReference type="SMART" id="SM00326">
    <property type="entry name" value="SH3"/>
    <property type="match status" value="2"/>
</dbReference>
<dbReference type="PRINTS" id="PR00401">
    <property type="entry name" value="SH2DOMAIN"/>
</dbReference>
<dbReference type="SMART" id="SM00252">
    <property type="entry name" value="SH2"/>
    <property type="match status" value="1"/>
</dbReference>
<dbReference type="EMBL" id="AMPZ03000002">
    <property type="protein sequence ID" value="KAH9590507.1"/>
    <property type="molecule type" value="Genomic_DNA"/>
</dbReference>
<dbReference type="Pfam" id="PF00018">
    <property type="entry name" value="SH3_1"/>
    <property type="match status" value="1"/>
</dbReference>
<dbReference type="InterPro" id="IPR036028">
    <property type="entry name" value="SH3-like_dom_sf"/>
</dbReference>
<organism evidence="9">
    <name type="scientific">Schistosoma haematobium</name>
    <name type="common">Blood fluke</name>
    <dbReference type="NCBI Taxonomy" id="6185"/>
    <lineage>
        <taxon>Eukaryota</taxon>
        <taxon>Metazoa</taxon>
        <taxon>Spiralia</taxon>
        <taxon>Lophotrochozoa</taxon>
        <taxon>Platyhelminthes</taxon>
        <taxon>Trematoda</taxon>
        <taxon>Digenea</taxon>
        <taxon>Strigeidida</taxon>
        <taxon>Schistosomatoidea</taxon>
        <taxon>Schistosomatidae</taxon>
        <taxon>Schistosoma</taxon>
    </lineage>
</organism>
<dbReference type="GeneID" id="24594318"/>
<evidence type="ECO:0000256" key="5">
    <source>
        <dbReference type="SAM" id="MobiDB-lite"/>
    </source>
</evidence>
<feature type="compositionally biased region" description="Low complexity" evidence="5">
    <location>
        <begin position="292"/>
        <end position="304"/>
    </location>
</feature>
<evidence type="ECO:0000256" key="2">
    <source>
        <dbReference type="ARBA" id="ARBA00022999"/>
    </source>
</evidence>
<feature type="domain" description="SH2" evidence="6">
    <location>
        <begin position="60"/>
        <end position="159"/>
    </location>
</feature>
<protein>
    <submittedName>
        <fullName evidence="9">GRB2-related adapter protein</fullName>
    </submittedName>
    <submittedName>
        <fullName evidence="8">Growth factor receptor-bound protein 2</fullName>
    </submittedName>
</protein>
<dbReference type="STRING" id="6185.A0A094ZW90"/>
<gene>
    <name evidence="8" type="primary">GRB2_2</name>
    <name evidence="8" type="ORF">MS3_00003161</name>
    <name evidence="9" type="ORF">MS3_06979</name>
</gene>
<evidence type="ECO:0000256" key="3">
    <source>
        <dbReference type="PROSITE-ProRule" id="PRU00191"/>
    </source>
</evidence>
<dbReference type="RefSeq" id="XP_051070900.1">
    <property type="nucleotide sequence ID" value="XM_051210882.1"/>
</dbReference>